<gene>
    <name evidence="1" type="ORF">DVK85_01320</name>
</gene>
<dbReference type="OrthoDB" id="1150545at2"/>
<keyword evidence="2" id="KW-1185">Reference proteome</keyword>
<sequence>METTTENTNSLNNPALIAAAQSPAGKGAITQILDTQKKVTEEGIKIAKVVGVVAVVGIACYFGYKAYQNRFISQGTNTNTTPANITNGQAQAKADAIYEAMYGWGVDFDTIKNNLAGLNQNAWSKVFNAFGKRKMWGGFSDMNLTEWLTDQLSDSEKDEIRFLIGNVI</sequence>
<dbReference type="InterPro" id="IPR037104">
    <property type="entry name" value="Annexin_sf"/>
</dbReference>
<organism evidence="1 2">
    <name type="scientific">Flavobacterium arcticum</name>
    <dbReference type="NCBI Taxonomy" id="1784713"/>
    <lineage>
        <taxon>Bacteria</taxon>
        <taxon>Pseudomonadati</taxon>
        <taxon>Bacteroidota</taxon>
        <taxon>Flavobacteriia</taxon>
        <taxon>Flavobacteriales</taxon>
        <taxon>Flavobacteriaceae</taxon>
        <taxon>Flavobacterium</taxon>
    </lineage>
</organism>
<dbReference type="EMBL" id="CP031188">
    <property type="protein sequence ID" value="AXG72942.1"/>
    <property type="molecule type" value="Genomic_DNA"/>
</dbReference>
<name>A0A345H8N2_9FLAO</name>
<accession>A0A345H8N2</accession>
<dbReference type="Gene3D" id="1.10.220.10">
    <property type="entry name" value="Annexin"/>
    <property type="match status" value="1"/>
</dbReference>
<proteinExistence type="predicted"/>
<dbReference type="AlphaFoldDB" id="A0A345H8N2"/>
<evidence type="ECO:0000313" key="2">
    <source>
        <dbReference type="Proteomes" id="UP000253951"/>
    </source>
</evidence>
<dbReference type="Proteomes" id="UP000253951">
    <property type="component" value="Chromosome"/>
</dbReference>
<dbReference type="RefSeq" id="WP_114676705.1">
    <property type="nucleotide sequence ID" value="NZ_CP031188.1"/>
</dbReference>
<dbReference type="GO" id="GO:0005509">
    <property type="term" value="F:calcium ion binding"/>
    <property type="evidence" value="ECO:0007669"/>
    <property type="project" value="InterPro"/>
</dbReference>
<dbReference type="GO" id="GO:0005544">
    <property type="term" value="F:calcium-dependent phospholipid binding"/>
    <property type="evidence" value="ECO:0007669"/>
    <property type="project" value="InterPro"/>
</dbReference>
<evidence type="ECO:0000313" key="1">
    <source>
        <dbReference type="EMBL" id="AXG72942.1"/>
    </source>
</evidence>
<dbReference type="KEGG" id="fat:DVK85_01320"/>
<protein>
    <submittedName>
        <fullName evidence="1">Uncharacterized protein</fullName>
    </submittedName>
</protein>
<reference evidence="1 2" key="1">
    <citation type="submission" date="2018-07" db="EMBL/GenBank/DDBJ databases">
        <title>Complete genome sequence of Flavobacterium arcticum type strain SM1502T.</title>
        <authorList>
            <person name="Li Y."/>
            <person name="Li D.-D."/>
        </authorList>
    </citation>
    <scope>NUCLEOTIDE SEQUENCE [LARGE SCALE GENOMIC DNA]</scope>
    <source>
        <strain evidence="1 2">SM1502</strain>
    </source>
</reference>